<name>G0MMW5_CAEBE</name>
<reference evidence="3" key="1">
    <citation type="submission" date="2011-07" db="EMBL/GenBank/DDBJ databases">
        <authorList>
            <consortium name="Caenorhabditis brenneri Sequencing and Analysis Consortium"/>
            <person name="Wilson R.K."/>
        </authorList>
    </citation>
    <scope>NUCLEOTIDE SEQUENCE [LARGE SCALE GENOMIC DNA]</scope>
    <source>
        <strain evidence="3">PB2801</strain>
    </source>
</reference>
<sequence length="432" mass="47791">MLSRNVKAIVPDFSEVRIEKATRLRVHLVFWTEGLVQNHPDGTGTDPQTLGKLGHLSSRCAWQLQEKHRLGEGKLVENHFSYTHHRAPLPKEAIHIVGKANATSMGTHQLSFSIHTYINRRRVPIGSGHSSLSIVPSDPQSAPPHHPADDTSESSSEGSDDEFSDSTLDSFESSPPSSPPVHQPSEEQGAGVATTPTNEDFTSPHIVPPSDPSIVSVSTSRSIAPLDSSPSVVAPPLPSIVPRRSILCESLSEEERSRKRKRSVSWGREHDANVAFMLVNVTSTRPNKDDTLENLLKEIGVEPKDVRFENLPIKKAHSKVFYFTVATDIEKSKLENEFKKRQWRGLFAIESICSDSSTPFFWSSHSIQSIVETCFLAAGKPAFADDLAEQLNNKKFLGEIVKNEELVKKVLSGLNVKGARMFRQQIKPSATF</sequence>
<proteinExistence type="predicted"/>
<protein>
    <submittedName>
        <fullName evidence="2">Uncharacterized protein</fullName>
    </submittedName>
</protein>
<evidence type="ECO:0000313" key="3">
    <source>
        <dbReference type="Proteomes" id="UP000008068"/>
    </source>
</evidence>
<keyword evidence="3" id="KW-1185">Reference proteome</keyword>
<feature type="region of interest" description="Disordered" evidence="1">
    <location>
        <begin position="128"/>
        <end position="218"/>
    </location>
</feature>
<dbReference type="InParanoid" id="G0MMW5"/>
<accession>G0MMW5</accession>
<dbReference type="AlphaFoldDB" id="G0MMW5"/>
<dbReference type="HOGENOM" id="CLU_038000_0_0_1"/>
<evidence type="ECO:0000256" key="1">
    <source>
        <dbReference type="SAM" id="MobiDB-lite"/>
    </source>
</evidence>
<gene>
    <name evidence="2" type="ORF">CAEBREN_04350</name>
</gene>
<dbReference type="EMBL" id="GL379802">
    <property type="protein sequence ID" value="EGT37373.1"/>
    <property type="molecule type" value="Genomic_DNA"/>
</dbReference>
<dbReference type="Proteomes" id="UP000008068">
    <property type="component" value="Unassembled WGS sequence"/>
</dbReference>
<organism evidence="3">
    <name type="scientific">Caenorhabditis brenneri</name>
    <name type="common">Nematode worm</name>
    <dbReference type="NCBI Taxonomy" id="135651"/>
    <lineage>
        <taxon>Eukaryota</taxon>
        <taxon>Metazoa</taxon>
        <taxon>Ecdysozoa</taxon>
        <taxon>Nematoda</taxon>
        <taxon>Chromadorea</taxon>
        <taxon>Rhabditida</taxon>
        <taxon>Rhabditina</taxon>
        <taxon>Rhabditomorpha</taxon>
        <taxon>Rhabditoidea</taxon>
        <taxon>Rhabditidae</taxon>
        <taxon>Peloderinae</taxon>
        <taxon>Caenorhabditis</taxon>
    </lineage>
</organism>
<feature type="compositionally biased region" description="Polar residues" evidence="1">
    <location>
        <begin position="128"/>
        <end position="140"/>
    </location>
</feature>
<evidence type="ECO:0000313" key="2">
    <source>
        <dbReference type="EMBL" id="EGT37373.1"/>
    </source>
</evidence>